<name>E2ZH08_9FIRM</name>
<reference evidence="1 2" key="1">
    <citation type="submission" date="2010-08" db="EMBL/GenBank/DDBJ databases">
        <authorList>
            <person name="Weinstock G."/>
            <person name="Sodergren E."/>
            <person name="Clifton S."/>
            <person name="Fulton L."/>
            <person name="Fulton B."/>
            <person name="Courtney L."/>
            <person name="Fronick C."/>
            <person name="Harrison M."/>
            <person name="Strong C."/>
            <person name="Farmer C."/>
            <person name="Delahaunty K."/>
            <person name="Markovic C."/>
            <person name="Hall O."/>
            <person name="Minx P."/>
            <person name="Tomlinson C."/>
            <person name="Mitreva M."/>
            <person name="Hou S."/>
            <person name="Chen J."/>
            <person name="Wollam A."/>
            <person name="Pepin K.H."/>
            <person name="Johnson M."/>
            <person name="Bhonagiri V."/>
            <person name="Zhang X."/>
            <person name="Suruliraj S."/>
            <person name="Warren W."/>
            <person name="Chinwalla A."/>
            <person name="Mardis E.R."/>
            <person name="Wilson R.K."/>
        </authorList>
    </citation>
    <scope>NUCLEOTIDE SEQUENCE [LARGE SCALE GENOMIC DNA]</scope>
    <source>
        <strain evidence="1 2">KLE1255</strain>
    </source>
</reference>
<comment type="caution">
    <text evidence="1">The sequence shown here is derived from an EMBL/GenBank/DDBJ whole genome shotgun (WGS) entry which is preliminary data.</text>
</comment>
<evidence type="ECO:0000313" key="1">
    <source>
        <dbReference type="EMBL" id="EFQ07601.1"/>
    </source>
</evidence>
<dbReference type="HOGENOM" id="CLU_132568_0_0_9"/>
<dbReference type="STRING" id="748224.HMPREF9436_00945"/>
<organism evidence="1 2">
    <name type="scientific">Faecalibacterium cf. prausnitzii KLE1255</name>
    <dbReference type="NCBI Taxonomy" id="748224"/>
    <lineage>
        <taxon>Bacteria</taxon>
        <taxon>Bacillati</taxon>
        <taxon>Bacillota</taxon>
        <taxon>Clostridia</taxon>
        <taxon>Eubacteriales</taxon>
        <taxon>Oscillospiraceae</taxon>
        <taxon>Faecalibacterium</taxon>
    </lineage>
</organism>
<proteinExistence type="predicted"/>
<sequence>MLFSLIPADDMTEKNWQKWKILDDYVILRHKNTSEFIIVKGRKDVNAIERREFSMMSKEYCRYIRTYSELEGLQHAHTLVYCGAAAAQGVVMELRQEQDGRVRRSAVLLQDSFARAMQLLRYLCENSIGLEQWLDVLDDAGQSYELLENAGEAGMVPDFTGKNLDFCAICRF</sequence>
<dbReference type="AlphaFoldDB" id="E2ZH08"/>
<evidence type="ECO:0000313" key="2">
    <source>
        <dbReference type="Proteomes" id="UP000006028"/>
    </source>
</evidence>
<protein>
    <submittedName>
        <fullName evidence="1">Uncharacterized protein</fullName>
    </submittedName>
</protein>
<dbReference type="Proteomes" id="UP000006028">
    <property type="component" value="Unassembled WGS sequence"/>
</dbReference>
<accession>E2ZH08</accession>
<dbReference type="EMBL" id="AECU01000083">
    <property type="protein sequence ID" value="EFQ07601.1"/>
    <property type="molecule type" value="Genomic_DNA"/>
</dbReference>
<dbReference type="BioCyc" id="FCF748224-HMP:GTSS-766-MONOMER"/>
<gene>
    <name evidence="1" type="ORF">HMPREF9436_00945</name>
</gene>